<dbReference type="InterPro" id="IPR036388">
    <property type="entry name" value="WH-like_DNA-bd_sf"/>
</dbReference>
<dbReference type="GO" id="GO:0005829">
    <property type="term" value="C:cytosol"/>
    <property type="evidence" value="ECO:0007669"/>
    <property type="project" value="TreeGrafter"/>
</dbReference>
<evidence type="ECO:0000256" key="4">
    <source>
        <dbReference type="ARBA" id="ARBA00023125"/>
    </source>
</evidence>
<evidence type="ECO:0000256" key="5">
    <source>
        <dbReference type="ARBA" id="ARBA00024735"/>
    </source>
</evidence>
<evidence type="ECO:0000256" key="6">
    <source>
        <dbReference type="PROSITE-ProRule" id="PRU00169"/>
    </source>
</evidence>
<gene>
    <name evidence="10" type="ORF">EI16_07200</name>
</gene>
<sequence>MSDLFKALIVEDDADIANLVRLQVGSLKGQATILDRLEQAKSYVESNVIDLLILDLSLPDGDGLEFCRYFRRQNHITPILMLTARSDEQDKVAGLELGADDYLSKPFGLEELKARIKALMRRSRTHNTLDTIVQVGCLKLDLQSHQAWLKDTLLELTTKEFDLLKLFAVSPNQVFTRHDLLAQIWGSDYFGFEHTISSHINRLRKKIEKNPAKPKILETVWGVGYRLNPVCLSETIEHV</sequence>
<evidence type="ECO:0000259" key="9">
    <source>
        <dbReference type="PROSITE" id="PS51755"/>
    </source>
</evidence>
<accession>A0A066ZRE4</accession>
<feature type="domain" description="Response regulatory" evidence="8">
    <location>
        <begin position="6"/>
        <end position="120"/>
    </location>
</feature>
<dbReference type="PANTHER" id="PTHR48111">
    <property type="entry name" value="REGULATOR OF RPOS"/>
    <property type="match status" value="1"/>
</dbReference>
<dbReference type="InterPro" id="IPR001789">
    <property type="entry name" value="Sig_transdc_resp-reg_receiver"/>
</dbReference>
<evidence type="ECO:0000313" key="10">
    <source>
        <dbReference type="EMBL" id="KDN96067.1"/>
    </source>
</evidence>
<protein>
    <recommendedName>
        <fullName evidence="1">Phosphate regulon transcriptional regulatory protein PhoB</fullName>
    </recommendedName>
</protein>
<dbReference type="Pfam" id="PF00486">
    <property type="entry name" value="Trans_reg_C"/>
    <property type="match status" value="1"/>
</dbReference>
<dbReference type="AlphaFoldDB" id="A0A066ZRE4"/>
<proteinExistence type="predicted"/>
<dbReference type="PANTHER" id="PTHR48111:SF40">
    <property type="entry name" value="PHOSPHATE REGULON TRANSCRIPTIONAL REGULATORY PROTEIN PHOB"/>
    <property type="match status" value="1"/>
</dbReference>
<keyword evidence="4 7" id="KW-0238">DNA-binding</keyword>
<name>A0A066ZRE4_HYDMR</name>
<feature type="DNA-binding region" description="OmpR/PhoB-type" evidence="7">
    <location>
        <begin position="130"/>
        <end position="229"/>
    </location>
</feature>
<dbReference type="GO" id="GO:0006355">
    <property type="term" value="P:regulation of DNA-templated transcription"/>
    <property type="evidence" value="ECO:0007669"/>
    <property type="project" value="InterPro"/>
</dbReference>
<dbReference type="InterPro" id="IPR001867">
    <property type="entry name" value="OmpR/PhoB-type_DNA-bd"/>
</dbReference>
<dbReference type="RefSeq" id="WP_029911416.1">
    <property type="nucleotide sequence ID" value="NZ_AP020335.1"/>
</dbReference>
<evidence type="ECO:0000256" key="3">
    <source>
        <dbReference type="ARBA" id="ARBA00023012"/>
    </source>
</evidence>
<dbReference type="CDD" id="cd00383">
    <property type="entry name" value="trans_reg_C"/>
    <property type="match status" value="1"/>
</dbReference>
<dbReference type="SMART" id="SM00448">
    <property type="entry name" value="REC"/>
    <property type="match status" value="1"/>
</dbReference>
<dbReference type="STRING" id="28885.EI16_07200"/>
<keyword evidence="2 6" id="KW-0597">Phosphoprotein</keyword>
<dbReference type="InterPro" id="IPR039420">
    <property type="entry name" value="WalR-like"/>
</dbReference>
<dbReference type="Gene3D" id="1.10.10.10">
    <property type="entry name" value="Winged helix-like DNA-binding domain superfamily/Winged helix DNA-binding domain"/>
    <property type="match status" value="1"/>
</dbReference>
<dbReference type="PROSITE" id="PS51755">
    <property type="entry name" value="OMPR_PHOB"/>
    <property type="match status" value="1"/>
</dbReference>
<dbReference type="SUPFAM" id="SSF46894">
    <property type="entry name" value="C-terminal effector domain of the bipartite response regulators"/>
    <property type="match status" value="1"/>
</dbReference>
<reference evidence="10 11" key="1">
    <citation type="submission" date="2014-04" db="EMBL/GenBank/DDBJ databases">
        <title>Draft genome sequence of Hydrogenovibrio marinus MH-110, a model organism for aerobic H2 metabolism.</title>
        <authorList>
            <person name="Cha H.J."/>
            <person name="Jo B.H."/>
            <person name="Hwang B.H."/>
        </authorList>
    </citation>
    <scope>NUCLEOTIDE SEQUENCE [LARGE SCALE GENOMIC DNA]</scope>
    <source>
        <strain evidence="10 11">MH-110</strain>
    </source>
</reference>
<dbReference type="Pfam" id="PF00072">
    <property type="entry name" value="Response_reg"/>
    <property type="match status" value="1"/>
</dbReference>
<evidence type="ECO:0000256" key="1">
    <source>
        <dbReference type="ARBA" id="ARBA00013332"/>
    </source>
</evidence>
<evidence type="ECO:0000256" key="7">
    <source>
        <dbReference type="PROSITE-ProRule" id="PRU01091"/>
    </source>
</evidence>
<dbReference type="Gene3D" id="6.10.250.690">
    <property type="match status" value="1"/>
</dbReference>
<dbReference type="EMBL" id="JMIU01000001">
    <property type="protein sequence ID" value="KDN96067.1"/>
    <property type="molecule type" value="Genomic_DNA"/>
</dbReference>
<keyword evidence="3" id="KW-0902">Two-component regulatory system</keyword>
<dbReference type="GO" id="GO:0000976">
    <property type="term" value="F:transcription cis-regulatory region binding"/>
    <property type="evidence" value="ECO:0007669"/>
    <property type="project" value="TreeGrafter"/>
</dbReference>
<dbReference type="SUPFAM" id="SSF52172">
    <property type="entry name" value="CheY-like"/>
    <property type="match status" value="1"/>
</dbReference>
<dbReference type="GO" id="GO:0000156">
    <property type="term" value="F:phosphorelay response regulator activity"/>
    <property type="evidence" value="ECO:0007669"/>
    <property type="project" value="TreeGrafter"/>
</dbReference>
<keyword evidence="11" id="KW-1185">Reference proteome</keyword>
<dbReference type="Proteomes" id="UP000027341">
    <property type="component" value="Unassembled WGS sequence"/>
</dbReference>
<dbReference type="SMART" id="SM00862">
    <property type="entry name" value="Trans_reg_C"/>
    <property type="match status" value="1"/>
</dbReference>
<dbReference type="GO" id="GO:0032993">
    <property type="term" value="C:protein-DNA complex"/>
    <property type="evidence" value="ECO:0007669"/>
    <property type="project" value="TreeGrafter"/>
</dbReference>
<dbReference type="Gene3D" id="3.40.50.2300">
    <property type="match status" value="1"/>
</dbReference>
<dbReference type="PROSITE" id="PS50110">
    <property type="entry name" value="RESPONSE_REGULATORY"/>
    <property type="match status" value="1"/>
</dbReference>
<dbReference type="InterPro" id="IPR016032">
    <property type="entry name" value="Sig_transdc_resp-reg_C-effctor"/>
</dbReference>
<comment type="function">
    <text evidence="5">This protein is a positive regulator for the phosphate regulon. Transcription of this operon is positively regulated by PhoB and PhoR when phosphate is limited.</text>
</comment>
<feature type="domain" description="OmpR/PhoB-type" evidence="9">
    <location>
        <begin position="130"/>
        <end position="229"/>
    </location>
</feature>
<evidence type="ECO:0000259" key="8">
    <source>
        <dbReference type="PROSITE" id="PS50110"/>
    </source>
</evidence>
<evidence type="ECO:0000256" key="2">
    <source>
        <dbReference type="ARBA" id="ARBA00022553"/>
    </source>
</evidence>
<evidence type="ECO:0000313" key="11">
    <source>
        <dbReference type="Proteomes" id="UP000027341"/>
    </source>
</evidence>
<organism evidence="10 11">
    <name type="scientific">Hydrogenovibrio marinus</name>
    <dbReference type="NCBI Taxonomy" id="28885"/>
    <lineage>
        <taxon>Bacteria</taxon>
        <taxon>Pseudomonadati</taxon>
        <taxon>Pseudomonadota</taxon>
        <taxon>Gammaproteobacteria</taxon>
        <taxon>Thiotrichales</taxon>
        <taxon>Piscirickettsiaceae</taxon>
        <taxon>Hydrogenovibrio</taxon>
    </lineage>
</organism>
<comment type="caution">
    <text evidence="10">The sequence shown here is derived from an EMBL/GenBank/DDBJ whole genome shotgun (WGS) entry which is preliminary data.</text>
</comment>
<dbReference type="FunFam" id="1.10.10.10:FF:000018">
    <property type="entry name" value="DNA-binding response regulator ResD"/>
    <property type="match status" value="1"/>
</dbReference>
<feature type="modified residue" description="4-aspartylphosphate" evidence="6">
    <location>
        <position position="55"/>
    </location>
</feature>
<dbReference type="InterPro" id="IPR011006">
    <property type="entry name" value="CheY-like_superfamily"/>
</dbReference>